<dbReference type="SUPFAM" id="SSF117281">
    <property type="entry name" value="Kelch motif"/>
    <property type="match status" value="1"/>
</dbReference>
<reference evidence="6 7" key="2">
    <citation type="submission" date="2018-11" db="EMBL/GenBank/DDBJ databases">
        <authorList>
            <consortium name="Pathogen Informatics"/>
        </authorList>
    </citation>
    <scope>NUCLEOTIDE SEQUENCE [LARGE SCALE GENOMIC DNA]</scope>
</reference>
<dbReference type="STRING" id="6216.A0A0R3SQW8"/>
<gene>
    <name evidence="6" type="ORF">HDID_LOCUS7501</name>
</gene>
<comment type="function">
    <text evidence="3">Rab9 effector required for endosome to trans-Golgi network (TGN) transport.</text>
</comment>
<dbReference type="InterPro" id="IPR052124">
    <property type="entry name" value="Rab9_kelch_effector"/>
</dbReference>
<evidence type="ECO:0000256" key="1">
    <source>
        <dbReference type="ARBA" id="ARBA00022441"/>
    </source>
</evidence>
<dbReference type="AlphaFoldDB" id="A0A0R3SQW8"/>
<dbReference type="Proteomes" id="UP000274504">
    <property type="component" value="Unassembled WGS sequence"/>
</dbReference>
<evidence type="ECO:0000256" key="2">
    <source>
        <dbReference type="ARBA" id="ARBA00022737"/>
    </source>
</evidence>
<accession>A0A0R3SQW8</accession>
<feature type="region of interest" description="Disordered" evidence="5">
    <location>
        <begin position="369"/>
        <end position="388"/>
    </location>
</feature>
<evidence type="ECO:0000256" key="4">
    <source>
        <dbReference type="ARBA" id="ARBA00039295"/>
    </source>
</evidence>
<organism evidence="8">
    <name type="scientific">Hymenolepis diminuta</name>
    <name type="common">Rat tapeworm</name>
    <dbReference type="NCBI Taxonomy" id="6216"/>
    <lineage>
        <taxon>Eukaryota</taxon>
        <taxon>Metazoa</taxon>
        <taxon>Spiralia</taxon>
        <taxon>Lophotrochozoa</taxon>
        <taxon>Platyhelminthes</taxon>
        <taxon>Cestoda</taxon>
        <taxon>Eucestoda</taxon>
        <taxon>Cyclophyllidea</taxon>
        <taxon>Hymenolepididae</taxon>
        <taxon>Hymenolepis</taxon>
    </lineage>
</organism>
<dbReference type="OrthoDB" id="10251809at2759"/>
<name>A0A0R3SQW8_HYMDI</name>
<dbReference type="InterPro" id="IPR015915">
    <property type="entry name" value="Kelch-typ_b-propeller"/>
</dbReference>
<dbReference type="PANTHER" id="PTHR46647:SF1">
    <property type="entry name" value="RAB9 EFFECTOR PROTEIN WITH KELCH MOTIFS"/>
    <property type="match status" value="1"/>
</dbReference>
<evidence type="ECO:0000256" key="3">
    <source>
        <dbReference type="ARBA" id="ARBA00037224"/>
    </source>
</evidence>
<reference evidence="8" key="1">
    <citation type="submission" date="2017-02" db="UniProtKB">
        <authorList>
            <consortium name="WormBaseParasite"/>
        </authorList>
    </citation>
    <scope>IDENTIFICATION</scope>
</reference>
<evidence type="ECO:0000313" key="7">
    <source>
        <dbReference type="Proteomes" id="UP000274504"/>
    </source>
</evidence>
<dbReference type="Pfam" id="PF24681">
    <property type="entry name" value="Kelch_KLHDC2_KLHL20_DRC7"/>
    <property type="match status" value="1"/>
</dbReference>
<dbReference type="PANTHER" id="PTHR46647">
    <property type="entry name" value="RAB9 EFFECTOR PROTEIN WITH KELCH MOTIFS"/>
    <property type="match status" value="1"/>
</dbReference>
<evidence type="ECO:0000256" key="5">
    <source>
        <dbReference type="SAM" id="MobiDB-lite"/>
    </source>
</evidence>
<dbReference type="EMBL" id="UYSG01010940">
    <property type="protein sequence ID" value="VDL59819.1"/>
    <property type="molecule type" value="Genomic_DNA"/>
</dbReference>
<sequence>MIACYEKYKCELYNVARAAALTRVGHTAHHLQINGNPDWILLVGGANLSRCCKNALLVNIKKGQFHSTDQPDTLPDPGLARYEQSSCIYDNEIIIFGGATSEQPLNDMLRLKLKSDALIGLKPSSQLFAPTANLITVPICEISPRTQHTSDCITNAGEILIFAGGNKGSEPVDDPLVHVFEVKTGKWRTVETHVEENDVPQCRMGHLMLLRPRRNDQSFLNQEVLYIHGGMSGNEFFDDFYRLQLKRTKAEDGEARLTGKWQNLRSTVSAKGSFWPVARAGHGGAIIYSNTNILRFFIFGGLNSSGPLNDLHYFDEGSKQWTTVTVSGNVAPSPRLDFAFTTLRLKVANPNFNPHPDEFISTFSMSTLDDDDTEKNPSGDEGFLQFPS</sequence>
<protein>
    <recommendedName>
        <fullName evidence="4">Rab9 effector protein with kelch motifs</fullName>
    </recommendedName>
</protein>
<keyword evidence="1" id="KW-0880">Kelch repeat</keyword>
<keyword evidence="2" id="KW-0677">Repeat</keyword>
<proteinExistence type="predicted"/>
<evidence type="ECO:0000313" key="8">
    <source>
        <dbReference type="WBParaSite" id="HDID_0000750301-mRNA-1"/>
    </source>
</evidence>
<dbReference type="Gene3D" id="2.120.10.80">
    <property type="entry name" value="Kelch-type beta propeller"/>
    <property type="match status" value="2"/>
</dbReference>
<dbReference type="WBParaSite" id="HDID_0000750301-mRNA-1">
    <property type="protein sequence ID" value="HDID_0000750301-mRNA-1"/>
    <property type="gene ID" value="HDID_0000750301"/>
</dbReference>
<evidence type="ECO:0000313" key="6">
    <source>
        <dbReference type="EMBL" id="VDL59819.1"/>
    </source>
</evidence>